<evidence type="ECO:0008006" key="3">
    <source>
        <dbReference type="Google" id="ProtNLM"/>
    </source>
</evidence>
<gene>
    <name evidence="1" type="ORF">AAF712_008569</name>
</gene>
<keyword evidence="2" id="KW-1185">Reference proteome</keyword>
<sequence>MSNPSDKGQSKVVASDDEVKFQDRIPFEVWAEVLLWMKPRWSVSSSGRIQLPKSAKLATVCKTWENVVKECGRFWANVQVQVGDAFEGDEDNYLAFLDRFKHRVTAERLLDVVLEHARRFKSLTLDVGGWDESVCEGYQRVALRLPAMTSLSFLAMDNVPFVTGPWSLVLTRLLEHVTGKTLGWTRLKELRLDSGCWHRDAMYQCLSPNPCTSNTLTHIDAHVAVLVAVSMIEGFSALVEACFSFTEPRREVWGAYVHESPVVHNHLLRLTVKTTPYLQRLVRRTFPHSPFSSILNQLTLPRLLHLGVCVNPGHAVLPVGLEAPSKDTEYACRLMESEDWDESEPDSEDEMNWYLGVQEDRARYKKGFVFKKVKDKSRLFGATLEDPFFPDHLDGFLSRSPLLESLDLVAIPFEGPQLIRVLEKTPNLVQISLREVAVMREEEKLYPEPLANNVLLNWLGDAIHLPRLEFILLHLTRFPPTGSCLESMLEARYALMSGSTHVLKHVEVDCKEIDARGKGKFDYKRLEALENGGLSIMVPSYELRQMGGRYGQRVRGERAEKAARTNFHLRPRIPNGMA</sequence>
<evidence type="ECO:0000313" key="1">
    <source>
        <dbReference type="EMBL" id="KAL0064511.1"/>
    </source>
</evidence>
<dbReference type="EMBL" id="JBBXMP010000061">
    <property type="protein sequence ID" value="KAL0064511.1"/>
    <property type="molecule type" value="Genomic_DNA"/>
</dbReference>
<name>A0ABR2ZSF5_9AGAR</name>
<organism evidence="1 2">
    <name type="scientific">Marasmius tenuissimus</name>
    <dbReference type="NCBI Taxonomy" id="585030"/>
    <lineage>
        <taxon>Eukaryota</taxon>
        <taxon>Fungi</taxon>
        <taxon>Dikarya</taxon>
        <taxon>Basidiomycota</taxon>
        <taxon>Agaricomycotina</taxon>
        <taxon>Agaricomycetes</taxon>
        <taxon>Agaricomycetidae</taxon>
        <taxon>Agaricales</taxon>
        <taxon>Marasmiineae</taxon>
        <taxon>Marasmiaceae</taxon>
        <taxon>Marasmius</taxon>
    </lineage>
</organism>
<protein>
    <recommendedName>
        <fullName evidence="3">F-box domain-containing protein</fullName>
    </recommendedName>
</protein>
<evidence type="ECO:0000313" key="2">
    <source>
        <dbReference type="Proteomes" id="UP001437256"/>
    </source>
</evidence>
<comment type="caution">
    <text evidence="1">The sequence shown here is derived from an EMBL/GenBank/DDBJ whole genome shotgun (WGS) entry which is preliminary data.</text>
</comment>
<accession>A0ABR2ZSF5</accession>
<proteinExistence type="predicted"/>
<reference evidence="1 2" key="1">
    <citation type="submission" date="2024-05" db="EMBL/GenBank/DDBJ databases">
        <title>A draft genome resource for the thread blight pathogen Marasmius tenuissimus strain MS-2.</title>
        <authorList>
            <person name="Yulfo-Soto G.E."/>
            <person name="Baruah I.K."/>
            <person name="Amoako-Attah I."/>
            <person name="Bukari Y."/>
            <person name="Meinhardt L.W."/>
            <person name="Bailey B.A."/>
            <person name="Cohen S.P."/>
        </authorList>
    </citation>
    <scope>NUCLEOTIDE SEQUENCE [LARGE SCALE GENOMIC DNA]</scope>
    <source>
        <strain evidence="1 2">MS-2</strain>
    </source>
</reference>
<dbReference type="Proteomes" id="UP001437256">
    <property type="component" value="Unassembled WGS sequence"/>
</dbReference>